<feature type="binding site" evidence="5">
    <location>
        <begin position="134"/>
        <end position="137"/>
    </location>
    <ligand>
        <name>(6S)-5,6,7,8-tetrahydrofolate</name>
        <dbReference type="ChEBI" id="CHEBI:57453"/>
    </ligand>
</feature>
<comment type="similarity">
    <text evidence="1 5">Belongs to the Fmt family.</text>
</comment>
<accession>A0A7C0XAQ1</accession>
<dbReference type="InterPro" id="IPR005793">
    <property type="entry name" value="Formyl_trans_C"/>
</dbReference>
<dbReference type="InterPro" id="IPR041711">
    <property type="entry name" value="Met-tRNA-FMT_N"/>
</dbReference>
<dbReference type="Gene3D" id="3.40.50.12230">
    <property type="match status" value="1"/>
</dbReference>
<evidence type="ECO:0000256" key="2">
    <source>
        <dbReference type="ARBA" id="ARBA00012261"/>
    </source>
</evidence>
<evidence type="ECO:0000256" key="4">
    <source>
        <dbReference type="ARBA" id="ARBA00022917"/>
    </source>
</evidence>
<gene>
    <name evidence="5" type="primary">fmt</name>
    <name evidence="8" type="ORF">ENG67_02025</name>
</gene>
<keyword evidence="3 5" id="KW-0808">Transferase</keyword>
<keyword evidence="4 5" id="KW-0648">Protein biosynthesis</keyword>
<dbReference type="HAMAP" id="MF_00182">
    <property type="entry name" value="Formyl_trans"/>
    <property type="match status" value="1"/>
</dbReference>
<dbReference type="InterPro" id="IPR044135">
    <property type="entry name" value="Met-tRNA-FMT_C"/>
</dbReference>
<comment type="caution">
    <text evidence="8">The sequence shown here is derived from an EMBL/GenBank/DDBJ whole genome shotgun (WGS) entry which is preliminary data.</text>
</comment>
<feature type="domain" description="Formyl transferase C-terminal" evidence="7">
    <location>
        <begin position="227"/>
        <end position="322"/>
    </location>
</feature>
<dbReference type="Proteomes" id="UP000885931">
    <property type="component" value="Unassembled WGS sequence"/>
</dbReference>
<dbReference type="PANTHER" id="PTHR11138">
    <property type="entry name" value="METHIONYL-TRNA FORMYLTRANSFERASE"/>
    <property type="match status" value="1"/>
</dbReference>
<sequence>MAEGKGKTPEFEKEKGSEPLKRAFDFIFLGTGEFAAKVLSRLLELGAFPSLVITSPDRPKGRGLKLLPTEVKRVALASKLPCLTESKPNEKTFIEEVLKKAGRPDFILVSDYGCILGKKWLSLPEVAPLNIHPSLLPRYRGAAPIERCLMNCEKETGLTIMVMDEGVDTGPLVLQEKVRIRRNETGGELRERLATIGAELAIRAMEGLLRGEIEPRPQEGEPSYAPKIKKEELWIDWEGRAKDIACKINALSPSPGARTYFDSLYVKLLRASFVREISGEPGEIIIARNRLFVAAAGGGVEILELQPASGRPLRASAFVQGRRPARARSGP</sequence>
<name>A0A7C0XAQ1_UNCW3</name>
<dbReference type="Pfam" id="PF02911">
    <property type="entry name" value="Formyl_trans_C"/>
    <property type="match status" value="1"/>
</dbReference>
<dbReference type="PANTHER" id="PTHR11138:SF5">
    <property type="entry name" value="METHIONYL-TRNA FORMYLTRANSFERASE, MITOCHONDRIAL"/>
    <property type="match status" value="1"/>
</dbReference>
<dbReference type="SUPFAM" id="SSF50486">
    <property type="entry name" value="FMT C-terminal domain-like"/>
    <property type="match status" value="1"/>
</dbReference>
<evidence type="ECO:0000313" key="8">
    <source>
        <dbReference type="EMBL" id="HDM89967.1"/>
    </source>
</evidence>
<dbReference type="GO" id="GO:0005829">
    <property type="term" value="C:cytosol"/>
    <property type="evidence" value="ECO:0007669"/>
    <property type="project" value="TreeGrafter"/>
</dbReference>
<dbReference type="EMBL" id="DRBW01000074">
    <property type="protein sequence ID" value="HDM89967.1"/>
    <property type="molecule type" value="Genomic_DNA"/>
</dbReference>
<dbReference type="CDD" id="cd08646">
    <property type="entry name" value="FMT_core_Met-tRNA-FMT_N"/>
    <property type="match status" value="1"/>
</dbReference>
<reference evidence="8" key="1">
    <citation type="journal article" date="2020" name="mSystems">
        <title>Genome- and Community-Level Interaction Insights into Carbon Utilization and Element Cycling Functions of Hydrothermarchaeota in Hydrothermal Sediment.</title>
        <authorList>
            <person name="Zhou Z."/>
            <person name="Liu Y."/>
            <person name="Xu W."/>
            <person name="Pan J."/>
            <person name="Luo Z.H."/>
            <person name="Li M."/>
        </authorList>
    </citation>
    <scope>NUCLEOTIDE SEQUENCE [LARGE SCALE GENOMIC DNA]</scope>
    <source>
        <strain evidence="8">HyVt-237</strain>
    </source>
</reference>
<dbReference type="CDD" id="cd08704">
    <property type="entry name" value="Met_tRNA_FMT_C"/>
    <property type="match status" value="1"/>
</dbReference>
<comment type="function">
    <text evidence="5">Attaches a formyl group to the free amino group of methionyl-tRNA(fMet). The formyl group appears to play a dual role in the initiator identity of N-formylmethionyl-tRNA by promoting its recognition by IF2 and preventing the misappropriation of this tRNA by the elongation apparatus.</text>
</comment>
<dbReference type="InterPro" id="IPR002376">
    <property type="entry name" value="Formyl_transf_N"/>
</dbReference>
<proteinExistence type="inferred from homology"/>
<dbReference type="InterPro" id="IPR005794">
    <property type="entry name" value="Fmt"/>
</dbReference>
<evidence type="ECO:0000256" key="5">
    <source>
        <dbReference type="HAMAP-Rule" id="MF_00182"/>
    </source>
</evidence>
<dbReference type="EC" id="2.1.2.9" evidence="2 5"/>
<organism evidence="8">
    <name type="scientific">candidate division WOR-3 bacterium</name>
    <dbReference type="NCBI Taxonomy" id="2052148"/>
    <lineage>
        <taxon>Bacteria</taxon>
        <taxon>Bacteria division WOR-3</taxon>
    </lineage>
</organism>
<dbReference type="PROSITE" id="PS00373">
    <property type="entry name" value="GART"/>
    <property type="match status" value="1"/>
</dbReference>
<dbReference type="NCBIfam" id="TIGR00460">
    <property type="entry name" value="fmt"/>
    <property type="match status" value="1"/>
</dbReference>
<evidence type="ECO:0000256" key="1">
    <source>
        <dbReference type="ARBA" id="ARBA00010699"/>
    </source>
</evidence>
<dbReference type="GO" id="GO:0004479">
    <property type="term" value="F:methionyl-tRNA formyltransferase activity"/>
    <property type="evidence" value="ECO:0007669"/>
    <property type="project" value="UniProtKB-UniRule"/>
</dbReference>
<evidence type="ECO:0000259" key="6">
    <source>
        <dbReference type="Pfam" id="PF00551"/>
    </source>
</evidence>
<dbReference type="InterPro" id="IPR036477">
    <property type="entry name" value="Formyl_transf_N_sf"/>
</dbReference>
<dbReference type="InterPro" id="IPR011034">
    <property type="entry name" value="Formyl_transferase-like_C_sf"/>
</dbReference>
<protein>
    <recommendedName>
        <fullName evidence="2 5">Methionyl-tRNA formyltransferase</fullName>
        <ecNumber evidence="2 5">2.1.2.9</ecNumber>
    </recommendedName>
</protein>
<dbReference type="AlphaFoldDB" id="A0A7C0XAQ1"/>
<dbReference type="InterPro" id="IPR001555">
    <property type="entry name" value="GART_AS"/>
</dbReference>
<dbReference type="SUPFAM" id="SSF53328">
    <property type="entry name" value="Formyltransferase"/>
    <property type="match status" value="1"/>
</dbReference>
<comment type="catalytic activity">
    <reaction evidence="5">
        <text>L-methionyl-tRNA(fMet) + (6R)-10-formyltetrahydrofolate = N-formyl-L-methionyl-tRNA(fMet) + (6S)-5,6,7,8-tetrahydrofolate + H(+)</text>
        <dbReference type="Rhea" id="RHEA:24380"/>
        <dbReference type="Rhea" id="RHEA-COMP:9952"/>
        <dbReference type="Rhea" id="RHEA-COMP:9953"/>
        <dbReference type="ChEBI" id="CHEBI:15378"/>
        <dbReference type="ChEBI" id="CHEBI:57453"/>
        <dbReference type="ChEBI" id="CHEBI:78530"/>
        <dbReference type="ChEBI" id="CHEBI:78844"/>
        <dbReference type="ChEBI" id="CHEBI:195366"/>
        <dbReference type="EC" id="2.1.2.9"/>
    </reaction>
</comment>
<dbReference type="Pfam" id="PF00551">
    <property type="entry name" value="Formyl_trans_N"/>
    <property type="match status" value="1"/>
</dbReference>
<feature type="domain" description="Formyl transferase N-terminal" evidence="6">
    <location>
        <begin position="27"/>
        <end position="204"/>
    </location>
</feature>
<evidence type="ECO:0000256" key="3">
    <source>
        <dbReference type="ARBA" id="ARBA00022679"/>
    </source>
</evidence>
<evidence type="ECO:0000259" key="7">
    <source>
        <dbReference type="Pfam" id="PF02911"/>
    </source>
</evidence>